<accession>A0A845GHG9</accession>
<organism evidence="2 3">
    <name type="scientific">Duganella vulcania</name>
    <dbReference type="NCBI Taxonomy" id="2692166"/>
    <lineage>
        <taxon>Bacteria</taxon>
        <taxon>Pseudomonadati</taxon>
        <taxon>Pseudomonadota</taxon>
        <taxon>Betaproteobacteria</taxon>
        <taxon>Burkholderiales</taxon>
        <taxon>Oxalobacteraceae</taxon>
        <taxon>Telluria group</taxon>
        <taxon>Duganella</taxon>
    </lineage>
</organism>
<dbReference type="RefSeq" id="WP_161082004.1">
    <property type="nucleotide sequence ID" value="NZ_WWCX01000001.1"/>
</dbReference>
<feature type="chain" id="PRO_5032314945" description="OmpA family protein" evidence="1">
    <location>
        <begin position="25"/>
        <end position="392"/>
    </location>
</feature>
<evidence type="ECO:0000256" key="1">
    <source>
        <dbReference type="SAM" id="SignalP"/>
    </source>
</evidence>
<evidence type="ECO:0008006" key="4">
    <source>
        <dbReference type="Google" id="ProtNLM"/>
    </source>
</evidence>
<comment type="caution">
    <text evidence="2">The sequence shown here is derived from an EMBL/GenBank/DDBJ whole genome shotgun (WGS) entry which is preliminary data.</text>
</comment>
<feature type="signal peptide" evidence="1">
    <location>
        <begin position="1"/>
        <end position="24"/>
    </location>
</feature>
<keyword evidence="1" id="KW-0732">Signal</keyword>
<name>A0A845GHG9_9BURK</name>
<reference evidence="2" key="1">
    <citation type="submission" date="2019-12" db="EMBL/GenBank/DDBJ databases">
        <title>Novel species isolated from a subtropical stream in China.</title>
        <authorList>
            <person name="Lu H."/>
        </authorList>
    </citation>
    <scope>NUCLEOTIDE SEQUENCE [LARGE SCALE GENOMIC DNA]</scope>
    <source>
        <strain evidence="2">FT81W</strain>
    </source>
</reference>
<dbReference type="Proteomes" id="UP000447355">
    <property type="component" value="Unassembled WGS sequence"/>
</dbReference>
<evidence type="ECO:0000313" key="3">
    <source>
        <dbReference type="Proteomes" id="UP000447355"/>
    </source>
</evidence>
<proteinExistence type="predicted"/>
<sequence>MEALKIVRVAAFAGMVLCVMTARADFTGPFSTEYVIGDGETKASARLVAMDQLKKAAAASAGSYVQSTTVLDNSKDLKESVEVLTASVVRLSNVKERSSLNSAGQLVLQLSATATVDETELARRVKAVREDRAKAKLLERVQAENAMLHRNLLQIQSSLGKKIDPTATSDLLRRQAAALKGIDDNVATVEAAFEPGSIIRAAEEDEANFTAAKRIVDRLVVDAVLSSPVNVVLDGAERTGGQYVIRAHVAWQFDAAELAQALRQFLNVDVVKGDIHISEFSNQNGRGPDPLSQRLFQYLSTQGIDLVVSTGAREVRVPVLYYGDDFSTCGPYGSIRSYTIKYVCLVSKDRRAASRRGELGSEGDQVRIRVTENEAKKISQLNARMVLANAAR</sequence>
<gene>
    <name evidence="2" type="ORF">GTP90_02590</name>
</gene>
<dbReference type="EMBL" id="WWCX01000001">
    <property type="protein sequence ID" value="MYM92746.1"/>
    <property type="molecule type" value="Genomic_DNA"/>
</dbReference>
<protein>
    <recommendedName>
        <fullName evidence="4">OmpA family protein</fullName>
    </recommendedName>
</protein>
<dbReference type="AlphaFoldDB" id="A0A845GHG9"/>
<evidence type="ECO:0000313" key="2">
    <source>
        <dbReference type="EMBL" id="MYM92746.1"/>
    </source>
</evidence>